<accession>A0ABR4BA09</accession>
<keyword evidence="3" id="KW-1185">Reference proteome</keyword>
<feature type="chain" id="PRO_5047522874" description="Secreted protein" evidence="1">
    <location>
        <begin position="20"/>
        <end position="137"/>
    </location>
</feature>
<dbReference type="Proteomes" id="UP001590951">
    <property type="component" value="Unassembled WGS sequence"/>
</dbReference>
<organism evidence="2 3">
    <name type="scientific">Lepraria finkii</name>
    <dbReference type="NCBI Taxonomy" id="1340010"/>
    <lineage>
        <taxon>Eukaryota</taxon>
        <taxon>Fungi</taxon>
        <taxon>Dikarya</taxon>
        <taxon>Ascomycota</taxon>
        <taxon>Pezizomycotina</taxon>
        <taxon>Lecanoromycetes</taxon>
        <taxon>OSLEUM clade</taxon>
        <taxon>Lecanoromycetidae</taxon>
        <taxon>Lecanorales</taxon>
        <taxon>Lecanorineae</taxon>
        <taxon>Stereocaulaceae</taxon>
        <taxon>Lepraria</taxon>
    </lineage>
</organism>
<evidence type="ECO:0000256" key="1">
    <source>
        <dbReference type="SAM" id="SignalP"/>
    </source>
</evidence>
<protein>
    <recommendedName>
        <fullName evidence="4">Secreted protein</fullName>
    </recommendedName>
</protein>
<keyword evidence="1" id="KW-0732">Signal</keyword>
<sequence length="137" mass="15946">MARRWLALVFLAVFLKCKADLSVDRHTSVLEASQQTLFRARRHQQYQLTAYFPYIALMLFFTTTRTPPHSSSRHQSFSIIIHDHHAFSLTCIVKRKCETQRLGEVIRLLCDGRKDKAKDLMALLVLKRPVYKTTALI</sequence>
<comment type="caution">
    <text evidence="2">The sequence shown here is derived from an EMBL/GenBank/DDBJ whole genome shotgun (WGS) entry which is preliminary data.</text>
</comment>
<reference evidence="2 3" key="1">
    <citation type="submission" date="2024-09" db="EMBL/GenBank/DDBJ databases">
        <title>Rethinking Asexuality: The Enigmatic Case of Functional Sexual Genes in Lepraria (Stereocaulaceae).</title>
        <authorList>
            <person name="Doellman M."/>
            <person name="Sun Y."/>
            <person name="Barcenas-Pena A."/>
            <person name="Lumbsch H.T."/>
            <person name="Grewe F."/>
        </authorList>
    </citation>
    <scope>NUCLEOTIDE SEQUENCE [LARGE SCALE GENOMIC DNA]</scope>
    <source>
        <strain evidence="2 3">Grewe 0041</strain>
    </source>
</reference>
<evidence type="ECO:0000313" key="2">
    <source>
        <dbReference type="EMBL" id="KAL2054595.1"/>
    </source>
</evidence>
<dbReference type="EMBL" id="JBHFEH010000014">
    <property type="protein sequence ID" value="KAL2054595.1"/>
    <property type="molecule type" value="Genomic_DNA"/>
</dbReference>
<proteinExistence type="predicted"/>
<evidence type="ECO:0000313" key="3">
    <source>
        <dbReference type="Proteomes" id="UP001590951"/>
    </source>
</evidence>
<name>A0ABR4BA09_9LECA</name>
<evidence type="ECO:0008006" key="4">
    <source>
        <dbReference type="Google" id="ProtNLM"/>
    </source>
</evidence>
<gene>
    <name evidence="2" type="ORF">ABVK25_004898</name>
</gene>
<feature type="signal peptide" evidence="1">
    <location>
        <begin position="1"/>
        <end position="19"/>
    </location>
</feature>